<dbReference type="EMBL" id="DYDO01000009">
    <property type="protein sequence ID" value="DBA18716.1"/>
    <property type="molecule type" value="Genomic_DNA"/>
</dbReference>
<dbReference type="InterPro" id="IPR029071">
    <property type="entry name" value="Ubiquitin-like_domsf"/>
</dbReference>
<dbReference type="GO" id="GO:0005524">
    <property type="term" value="F:ATP binding"/>
    <property type="evidence" value="ECO:0007669"/>
    <property type="project" value="UniProtKB-UniRule"/>
</dbReference>
<dbReference type="GO" id="GO:0005886">
    <property type="term" value="C:plasma membrane"/>
    <property type="evidence" value="ECO:0007669"/>
    <property type="project" value="UniProtKB-SubCell"/>
</dbReference>
<dbReference type="SUPFAM" id="SSF56112">
    <property type="entry name" value="Protein kinase-like (PK-like)"/>
    <property type="match status" value="1"/>
</dbReference>
<evidence type="ECO:0000313" key="25">
    <source>
        <dbReference type="Proteomes" id="UP001181693"/>
    </source>
</evidence>
<feature type="compositionally biased region" description="Polar residues" evidence="20">
    <location>
        <begin position="282"/>
        <end position="293"/>
    </location>
</feature>
<keyword evidence="12" id="KW-0862">Zinc</keyword>
<dbReference type="Pfam" id="PF00130">
    <property type="entry name" value="C1_1"/>
    <property type="match status" value="1"/>
</dbReference>
<evidence type="ECO:0000256" key="16">
    <source>
        <dbReference type="ARBA" id="ARBA00042977"/>
    </source>
</evidence>
<evidence type="ECO:0000256" key="9">
    <source>
        <dbReference type="ARBA" id="ARBA00022741"/>
    </source>
</evidence>
<evidence type="ECO:0000256" key="17">
    <source>
        <dbReference type="ARBA" id="ARBA00048659"/>
    </source>
</evidence>
<dbReference type="GO" id="GO:0004709">
    <property type="term" value="F:MAP kinase kinase kinase activity"/>
    <property type="evidence" value="ECO:0007669"/>
    <property type="project" value="TreeGrafter"/>
</dbReference>
<dbReference type="InterPro" id="IPR000719">
    <property type="entry name" value="Prot_kinase_dom"/>
</dbReference>
<dbReference type="InterPro" id="IPR008271">
    <property type="entry name" value="Ser/Thr_kinase_AS"/>
</dbReference>
<keyword evidence="25" id="KW-1185">Reference proteome</keyword>
<dbReference type="InterPro" id="IPR051681">
    <property type="entry name" value="Ser/Thr_Kinases-Pseudokinases"/>
</dbReference>
<dbReference type="Proteomes" id="UP001181693">
    <property type="component" value="Unassembled WGS sequence"/>
</dbReference>
<dbReference type="Gene3D" id="3.30.200.20">
    <property type="entry name" value="Phosphorylase Kinase, domain 1"/>
    <property type="match status" value="1"/>
</dbReference>
<dbReference type="PROSITE" id="PS00479">
    <property type="entry name" value="ZF_DAG_PE_1"/>
    <property type="match status" value="1"/>
</dbReference>
<dbReference type="InterPro" id="IPR020454">
    <property type="entry name" value="DAG/PE-bd"/>
</dbReference>
<dbReference type="PANTHER" id="PTHR44329:SF22">
    <property type="entry name" value="RAF PROTO-ONCOGENE SERINE_THREONINE-PROTEIN KINASE"/>
    <property type="match status" value="1"/>
</dbReference>
<keyword evidence="11" id="KW-0418">Kinase</keyword>
<feature type="region of interest" description="Disordered" evidence="20">
    <location>
        <begin position="201"/>
        <end position="261"/>
    </location>
</feature>
<feature type="domain" description="Protein kinase" evidence="21">
    <location>
        <begin position="336"/>
        <end position="589"/>
    </location>
</feature>
<dbReference type="Gene3D" id="3.10.20.90">
    <property type="entry name" value="Phosphatidylinositol 3-kinase Catalytic Subunit, Chain A, domain 1"/>
    <property type="match status" value="1"/>
</dbReference>
<evidence type="ECO:0000256" key="11">
    <source>
        <dbReference type="ARBA" id="ARBA00022777"/>
    </source>
</evidence>
<feature type="domain" description="RBD" evidence="23">
    <location>
        <begin position="56"/>
        <end position="131"/>
    </location>
</feature>
<dbReference type="GO" id="GO:0005739">
    <property type="term" value="C:mitochondrion"/>
    <property type="evidence" value="ECO:0007669"/>
    <property type="project" value="TreeGrafter"/>
</dbReference>
<keyword evidence="4" id="KW-1003">Cell membrane</keyword>
<evidence type="ECO:0000256" key="2">
    <source>
        <dbReference type="ARBA" id="ARBA00010507"/>
    </source>
</evidence>
<organism evidence="24 25">
    <name type="scientific">Pyxicephalus adspersus</name>
    <name type="common">African bullfrog</name>
    <dbReference type="NCBI Taxonomy" id="30357"/>
    <lineage>
        <taxon>Eukaryota</taxon>
        <taxon>Metazoa</taxon>
        <taxon>Chordata</taxon>
        <taxon>Craniata</taxon>
        <taxon>Vertebrata</taxon>
        <taxon>Euteleostomi</taxon>
        <taxon>Amphibia</taxon>
        <taxon>Batrachia</taxon>
        <taxon>Anura</taxon>
        <taxon>Neobatrachia</taxon>
        <taxon>Ranoidea</taxon>
        <taxon>Pyxicephalidae</taxon>
        <taxon>Pyxicephalinae</taxon>
        <taxon>Pyxicephalus</taxon>
    </lineage>
</organism>
<keyword evidence="14" id="KW-0472">Membrane</keyword>
<comment type="similarity">
    <text evidence="2">Belongs to the protein kinase superfamily. TKL Ser/Thr protein kinase family. RAF subfamily.</text>
</comment>
<dbReference type="CDD" id="cd20870">
    <property type="entry name" value="C1_A_C-Raf"/>
    <property type="match status" value="1"/>
</dbReference>
<keyword evidence="10" id="KW-0863">Zinc-finger</keyword>
<dbReference type="PROSITE" id="PS00107">
    <property type="entry name" value="PROTEIN_KINASE_ATP"/>
    <property type="match status" value="1"/>
</dbReference>
<dbReference type="InterPro" id="IPR011009">
    <property type="entry name" value="Kinase-like_dom_sf"/>
</dbReference>
<keyword evidence="9 19" id="KW-0547">Nucleotide-binding</keyword>
<dbReference type="InterPro" id="IPR002219">
    <property type="entry name" value="PKC_DAG/PE"/>
</dbReference>
<keyword evidence="5" id="KW-0723">Serine/threonine-protein kinase</keyword>
<dbReference type="AlphaFoldDB" id="A0AAV2ZXG6"/>
<evidence type="ECO:0000256" key="3">
    <source>
        <dbReference type="ARBA" id="ARBA00012513"/>
    </source>
</evidence>
<protein>
    <recommendedName>
        <fullName evidence="15">RAF proto-oncogene serine/threonine-protein kinase</fullName>
        <ecNumber evidence="3">2.7.11.1</ecNumber>
    </recommendedName>
    <alternativeName>
        <fullName evidence="16">Raf-1</fullName>
    </alternativeName>
</protein>
<evidence type="ECO:0000256" key="10">
    <source>
        <dbReference type="ARBA" id="ARBA00022771"/>
    </source>
</evidence>
<dbReference type="Gene3D" id="3.30.60.20">
    <property type="match status" value="1"/>
</dbReference>
<comment type="catalytic activity">
    <reaction evidence="18">
        <text>L-seryl-[protein] + ATP = O-phospho-L-seryl-[protein] + ADP + H(+)</text>
        <dbReference type="Rhea" id="RHEA:17989"/>
        <dbReference type="Rhea" id="RHEA-COMP:9863"/>
        <dbReference type="Rhea" id="RHEA-COMP:11604"/>
        <dbReference type="ChEBI" id="CHEBI:15378"/>
        <dbReference type="ChEBI" id="CHEBI:29999"/>
        <dbReference type="ChEBI" id="CHEBI:30616"/>
        <dbReference type="ChEBI" id="CHEBI:83421"/>
        <dbReference type="ChEBI" id="CHEBI:456216"/>
        <dbReference type="EC" id="2.7.11.1"/>
    </reaction>
    <physiologicalReaction direction="left-to-right" evidence="18">
        <dbReference type="Rhea" id="RHEA:17990"/>
    </physiologicalReaction>
</comment>
<dbReference type="CDD" id="cd17135">
    <property type="entry name" value="RBD_CRAF"/>
    <property type="match status" value="1"/>
</dbReference>
<feature type="region of interest" description="Disordered" evidence="20">
    <location>
        <begin position="281"/>
        <end position="319"/>
    </location>
</feature>
<dbReference type="FunFam" id="3.30.60.20:FF:000004">
    <property type="entry name" value="B-Raf proto-oncogene serine/threonine-protein kinase"/>
    <property type="match status" value="1"/>
</dbReference>
<dbReference type="SMART" id="SM00455">
    <property type="entry name" value="RBD"/>
    <property type="match status" value="1"/>
</dbReference>
<dbReference type="SMART" id="SM00220">
    <property type="entry name" value="S_TKc"/>
    <property type="match status" value="1"/>
</dbReference>
<dbReference type="SUPFAM" id="SSF57889">
    <property type="entry name" value="Cysteine-rich domain"/>
    <property type="match status" value="1"/>
</dbReference>
<dbReference type="InterPro" id="IPR017441">
    <property type="entry name" value="Protein_kinase_ATP_BS"/>
</dbReference>
<keyword evidence="13 19" id="KW-0067">ATP-binding</keyword>
<keyword evidence="7" id="KW-0808">Transferase</keyword>
<proteinExistence type="inferred from homology"/>
<name>A0AAV2ZXG6_PYXAD</name>
<dbReference type="PROSITE" id="PS50011">
    <property type="entry name" value="PROTEIN_KINASE_DOM"/>
    <property type="match status" value="1"/>
</dbReference>
<dbReference type="SMART" id="SM00109">
    <property type="entry name" value="C1"/>
    <property type="match status" value="1"/>
</dbReference>
<dbReference type="EC" id="2.7.11.1" evidence="3"/>
<dbReference type="PROSITE" id="PS50081">
    <property type="entry name" value="ZF_DAG_PE_2"/>
    <property type="match status" value="1"/>
</dbReference>
<keyword evidence="6" id="KW-0597">Phosphoprotein</keyword>
<comment type="catalytic activity">
    <reaction evidence="17">
        <text>L-threonyl-[protein] + ATP = O-phospho-L-threonyl-[protein] + ADP + H(+)</text>
        <dbReference type="Rhea" id="RHEA:46608"/>
        <dbReference type="Rhea" id="RHEA-COMP:11060"/>
        <dbReference type="Rhea" id="RHEA-COMP:11605"/>
        <dbReference type="ChEBI" id="CHEBI:15378"/>
        <dbReference type="ChEBI" id="CHEBI:30013"/>
        <dbReference type="ChEBI" id="CHEBI:30616"/>
        <dbReference type="ChEBI" id="CHEBI:61977"/>
        <dbReference type="ChEBI" id="CHEBI:456216"/>
        <dbReference type="EC" id="2.7.11.1"/>
    </reaction>
    <physiologicalReaction direction="left-to-right" evidence="17">
        <dbReference type="Rhea" id="RHEA:46609"/>
    </physiologicalReaction>
</comment>
<dbReference type="PANTHER" id="PTHR44329">
    <property type="entry name" value="SERINE/THREONINE-PROTEIN KINASE TNNI3K-RELATED"/>
    <property type="match status" value="1"/>
</dbReference>
<evidence type="ECO:0000259" key="21">
    <source>
        <dbReference type="PROSITE" id="PS50011"/>
    </source>
</evidence>
<dbReference type="Pfam" id="PF07714">
    <property type="entry name" value="PK_Tyr_Ser-Thr"/>
    <property type="match status" value="1"/>
</dbReference>
<dbReference type="EMBL" id="DYDO01000009">
    <property type="protein sequence ID" value="DBA18717.1"/>
    <property type="molecule type" value="Genomic_DNA"/>
</dbReference>
<accession>A0AAV2ZXG6</accession>
<evidence type="ECO:0000256" key="18">
    <source>
        <dbReference type="ARBA" id="ARBA00048977"/>
    </source>
</evidence>
<dbReference type="FunFam" id="3.30.200.20:FF:000024">
    <property type="entry name" value="B-Raf proto-oncogene serine/threonine-protein kinase"/>
    <property type="match status" value="1"/>
</dbReference>
<feature type="compositionally biased region" description="Polar residues" evidence="20">
    <location>
        <begin position="226"/>
        <end position="261"/>
    </location>
</feature>
<evidence type="ECO:0000256" key="13">
    <source>
        <dbReference type="ARBA" id="ARBA00022840"/>
    </source>
</evidence>
<evidence type="ECO:0000256" key="4">
    <source>
        <dbReference type="ARBA" id="ARBA00022475"/>
    </source>
</evidence>
<dbReference type="Pfam" id="PF02196">
    <property type="entry name" value="RBD"/>
    <property type="match status" value="1"/>
</dbReference>
<keyword evidence="8" id="KW-0479">Metal-binding</keyword>
<dbReference type="FunFam" id="3.10.20.90:FF:000015">
    <property type="entry name" value="B-Raf proto-oncogene serine/threonine-protein kinase"/>
    <property type="match status" value="1"/>
</dbReference>
<evidence type="ECO:0000256" key="5">
    <source>
        <dbReference type="ARBA" id="ARBA00022527"/>
    </source>
</evidence>
<dbReference type="PROSITE" id="PS00108">
    <property type="entry name" value="PROTEIN_KINASE_ST"/>
    <property type="match status" value="1"/>
</dbReference>
<evidence type="ECO:0000256" key="20">
    <source>
        <dbReference type="SAM" id="MobiDB-lite"/>
    </source>
</evidence>
<evidence type="ECO:0000256" key="1">
    <source>
        <dbReference type="ARBA" id="ARBA00004236"/>
    </source>
</evidence>
<reference evidence="24" key="1">
    <citation type="thesis" date="2020" institute="ProQuest LLC" country="789 East Eisenhower Parkway, Ann Arbor, MI, USA">
        <title>Comparative Genomics and Chromosome Evolution.</title>
        <authorList>
            <person name="Mudd A.B."/>
        </authorList>
    </citation>
    <scope>NUCLEOTIDE SEQUENCE</scope>
    <source>
        <strain evidence="24">1538</strain>
        <tissue evidence="24">Blood</tissue>
    </source>
</reference>
<dbReference type="PROSITE" id="PS50898">
    <property type="entry name" value="RBD"/>
    <property type="match status" value="1"/>
</dbReference>
<dbReference type="PRINTS" id="PR00008">
    <property type="entry name" value="DAGPEDOMAIN"/>
</dbReference>
<evidence type="ECO:0000256" key="15">
    <source>
        <dbReference type="ARBA" id="ARBA00040839"/>
    </source>
</evidence>
<evidence type="ECO:0000256" key="19">
    <source>
        <dbReference type="PROSITE-ProRule" id="PRU10141"/>
    </source>
</evidence>
<evidence type="ECO:0000313" key="24">
    <source>
        <dbReference type="EMBL" id="DBA18717.1"/>
    </source>
</evidence>
<evidence type="ECO:0000256" key="7">
    <source>
        <dbReference type="ARBA" id="ARBA00022679"/>
    </source>
</evidence>
<dbReference type="InterPro" id="IPR001245">
    <property type="entry name" value="Ser-Thr/Tyr_kinase_cat_dom"/>
</dbReference>
<feature type="binding site" evidence="19">
    <location>
        <position position="362"/>
    </location>
    <ligand>
        <name>ATP</name>
        <dbReference type="ChEBI" id="CHEBI:30616"/>
    </ligand>
</feature>
<gene>
    <name evidence="24" type="ORF">GDO54_016931</name>
</gene>
<evidence type="ECO:0000256" key="12">
    <source>
        <dbReference type="ARBA" id="ARBA00022833"/>
    </source>
</evidence>
<evidence type="ECO:0000256" key="8">
    <source>
        <dbReference type="ARBA" id="ARBA00022723"/>
    </source>
</evidence>
<dbReference type="GO" id="GO:0008270">
    <property type="term" value="F:zinc ion binding"/>
    <property type="evidence" value="ECO:0007669"/>
    <property type="project" value="UniProtKB-KW"/>
</dbReference>
<evidence type="ECO:0000256" key="6">
    <source>
        <dbReference type="ARBA" id="ARBA00022553"/>
    </source>
</evidence>
<dbReference type="InterPro" id="IPR003116">
    <property type="entry name" value="RBD_dom"/>
</dbReference>
<sequence length="589" mass="66726">MEHIQGAWMKISNGFGLKDSVFDGHSCMSPTIAQQFGYQRRASDDGKLGDTSKASSTIRVYLPNKQRTVVNVRNGMTLHDCLMKALKVRGLQPECCAVFRLLPEARGKKHRLDWATDAMSLIGAELQVDFLDHVPLTTHNFVRKTFLKLAFCDICQKFLLNGFRCQTCMYKFHEHCSTKVPTMCVDWSNVRQLLLFPSPNNADTGMPALPSRRLRDTPRGHASSLHRYSTPQPFNFSTPNPSSECSLSQRQRSTSTPNVHMVSTTMPVDSRMIEDAVRIHSESGSPNNLSPTGWSKAPAPTHREKSAMSSNQEKNKIRSRGQRDSSYYWEIEASEVMLSTRIGSGSFGTVYKGKWHGDVAVKILKVTDPTPEQFQAFRNEVAVLRKTRHVNILLFMGYMTKDNLAIVTQWCEGSSLYKHLHVQETKFQMFQLIDIARQTAQGMDYLHAKNIIHRDMKSNNIFLHEGLTVKIGDFGLATVKSRWSGSQQVEQPTGSILWMAPEVIRMQEDNPYSFQSDVYSYGIVLYELMTGELPYSHIRDRDQILSSIELLQHSLPKINRSASEPSLHRAAHTEDINSCTLTSTRLPIF</sequence>
<dbReference type="GO" id="GO:0005829">
    <property type="term" value="C:cytosol"/>
    <property type="evidence" value="ECO:0007669"/>
    <property type="project" value="TreeGrafter"/>
</dbReference>
<dbReference type="SUPFAM" id="SSF54236">
    <property type="entry name" value="Ubiquitin-like"/>
    <property type="match status" value="1"/>
</dbReference>
<dbReference type="Gene3D" id="1.10.510.10">
    <property type="entry name" value="Transferase(Phosphotransferase) domain 1"/>
    <property type="match status" value="1"/>
</dbReference>
<comment type="caution">
    <text evidence="24">The sequence shown here is derived from an EMBL/GenBank/DDBJ whole genome shotgun (WGS) entry which is preliminary data.</text>
</comment>
<dbReference type="InterPro" id="IPR046349">
    <property type="entry name" value="C1-like_sf"/>
</dbReference>
<evidence type="ECO:0000256" key="14">
    <source>
        <dbReference type="ARBA" id="ARBA00023136"/>
    </source>
</evidence>
<feature type="domain" description="Phorbol-ester/DAG-type" evidence="22">
    <location>
        <begin position="138"/>
        <end position="184"/>
    </location>
</feature>
<evidence type="ECO:0000259" key="23">
    <source>
        <dbReference type="PROSITE" id="PS50898"/>
    </source>
</evidence>
<comment type="subcellular location">
    <subcellularLocation>
        <location evidence="1">Cell membrane</location>
    </subcellularLocation>
</comment>
<evidence type="ECO:0000259" key="22">
    <source>
        <dbReference type="PROSITE" id="PS50081"/>
    </source>
</evidence>